<dbReference type="PANTHER" id="PTHR11807">
    <property type="entry name" value="ATPASES OF THE PP SUPERFAMILY-RELATED"/>
    <property type="match status" value="1"/>
</dbReference>
<dbReference type="AlphaFoldDB" id="A0AAU9IFP6"/>
<keyword evidence="4 7" id="KW-0819">tRNA processing</keyword>
<dbReference type="InterPro" id="IPR000541">
    <property type="entry name" value="Ncs6/Tuc1/Ctu1"/>
</dbReference>
<dbReference type="GO" id="GO:0002144">
    <property type="term" value="C:cytosolic tRNA wobble base thiouridylase complex"/>
    <property type="evidence" value="ECO:0007669"/>
    <property type="project" value="TreeGrafter"/>
</dbReference>
<dbReference type="Pfam" id="PF16503">
    <property type="entry name" value="zn-ribbon_14"/>
    <property type="match status" value="1"/>
</dbReference>
<dbReference type="GO" id="GO:0005524">
    <property type="term" value="F:ATP binding"/>
    <property type="evidence" value="ECO:0007669"/>
    <property type="project" value="UniProtKB-KW"/>
</dbReference>
<gene>
    <name evidence="11" type="ORF">BSTOLATCC_MIC99</name>
</gene>
<dbReference type="CDD" id="cd01713">
    <property type="entry name" value="CTU1-like"/>
    <property type="match status" value="1"/>
</dbReference>
<comment type="pathway">
    <text evidence="7">tRNA modification; 5-methoxycarbonylmethyl-2-thiouridine-tRNA biosynthesis.</text>
</comment>
<dbReference type="InterPro" id="IPR020554">
    <property type="entry name" value="UPF0021_CS"/>
</dbReference>
<dbReference type="PIRSF" id="PIRSF004976">
    <property type="entry name" value="ATPase_YdaO"/>
    <property type="match status" value="1"/>
</dbReference>
<dbReference type="Gene3D" id="3.40.50.620">
    <property type="entry name" value="HUPs"/>
    <property type="match status" value="1"/>
</dbReference>
<sequence length="304" mass="34038">MIKSCELCGIEKPAIKRPKTGQGICKPCFFSAIENEVHETIISSNLFHPGEKIAIGASGGKDSTVLIHLLDLLNKRHNYGIELHLLSIDEGIVGYRDDSLVTVKRNQEVYQLPLTIVSYSELFGWTMDQIVKKIGLNNNCTYCGVFRRQALDRGARMIGAEKIATGHNADDIAETVLMNLLRGDHFRLGKSTDIVTGEEGDMPRCKPLKYLYEKEIVLYAHYQNLDYFSTECVYSPNAYRGYAREFLKDLERIRPRAILDIIHSGEMLSVSAPAPAKMTCERCGNVSSNKICKACTLLETLSKP</sequence>
<evidence type="ECO:0000256" key="4">
    <source>
        <dbReference type="ARBA" id="ARBA00022694"/>
    </source>
</evidence>
<feature type="domain" description="tRNA(Ile)-lysidine/2-thiocytidine synthase N-terminal" evidence="9">
    <location>
        <begin position="52"/>
        <end position="245"/>
    </location>
</feature>
<dbReference type="PROSITE" id="PS01263">
    <property type="entry name" value="UPF0021"/>
    <property type="match status" value="1"/>
</dbReference>
<dbReference type="GO" id="GO:0016779">
    <property type="term" value="F:nucleotidyltransferase activity"/>
    <property type="evidence" value="ECO:0007669"/>
    <property type="project" value="UniProtKB-UniRule"/>
</dbReference>
<feature type="domain" description="Cytoplasmic tRNA 2-thiolation protein 1 C-terminal" evidence="10">
    <location>
        <begin position="279"/>
        <end position="303"/>
    </location>
</feature>
<dbReference type="HAMAP" id="MF_03053">
    <property type="entry name" value="CTU1"/>
    <property type="match status" value="1"/>
</dbReference>
<feature type="binding site" evidence="8">
    <location>
        <begin position="56"/>
        <end position="58"/>
    </location>
    <ligand>
        <name>ATP</name>
        <dbReference type="ChEBI" id="CHEBI:30616"/>
    </ligand>
</feature>
<keyword evidence="8" id="KW-0547">Nucleotide-binding</keyword>
<feature type="binding site" evidence="8">
    <location>
        <position position="88"/>
    </location>
    <ligand>
        <name>ATP</name>
        <dbReference type="ChEBI" id="CHEBI:30616"/>
    </ligand>
</feature>
<reference evidence="11" key="1">
    <citation type="submission" date="2021-09" db="EMBL/GenBank/DDBJ databases">
        <authorList>
            <consortium name="AG Swart"/>
            <person name="Singh M."/>
            <person name="Singh A."/>
            <person name="Seah K."/>
            <person name="Emmerich C."/>
        </authorList>
    </citation>
    <scope>NUCLEOTIDE SEQUENCE</scope>
    <source>
        <strain evidence="11">ATCC30299</strain>
    </source>
</reference>
<dbReference type="InterPro" id="IPR032442">
    <property type="entry name" value="CTU1_C"/>
</dbReference>
<evidence type="ECO:0000256" key="1">
    <source>
        <dbReference type="ARBA" id="ARBA00022490"/>
    </source>
</evidence>
<evidence type="ECO:0000256" key="5">
    <source>
        <dbReference type="ARBA" id="ARBA00022884"/>
    </source>
</evidence>
<proteinExistence type="inferred from homology"/>
<keyword evidence="12" id="KW-1185">Reference proteome</keyword>
<dbReference type="SUPFAM" id="SSF52402">
    <property type="entry name" value="Adenine nucleotide alpha hydrolases-like"/>
    <property type="match status" value="1"/>
</dbReference>
<dbReference type="GO" id="GO:0032447">
    <property type="term" value="P:protein urmylation"/>
    <property type="evidence" value="ECO:0007669"/>
    <property type="project" value="UniProtKB-UniRule"/>
</dbReference>
<comment type="caution">
    <text evidence="11">The sequence shown here is derived from an EMBL/GenBank/DDBJ whole genome shotgun (WGS) entry which is preliminary data.</text>
</comment>
<evidence type="ECO:0000256" key="2">
    <source>
        <dbReference type="ARBA" id="ARBA00022555"/>
    </source>
</evidence>
<keyword evidence="5 7" id="KW-0694">RNA-binding</keyword>
<accession>A0AAU9IFP6</accession>
<feature type="binding site" evidence="8">
    <location>
        <position position="171"/>
    </location>
    <ligand>
        <name>ATP</name>
        <dbReference type="ChEBI" id="CHEBI:30616"/>
    </ligand>
</feature>
<evidence type="ECO:0000256" key="3">
    <source>
        <dbReference type="ARBA" id="ARBA00022679"/>
    </source>
</evidence>
<dbReference type="GO" id="GO:0005739">
    <property type="term" value="C:mitochondrion"/>
    <property type="evidence" value="ECO:0007669"/>
    <property type="project" value="TreeGrafter"/>
</dbReference>
<keyword evidence="3 7" id="KW-0808">Transferase</keyword>
<comment type="function">
    <text evidence="6 7">Plays a central role in 2-thiolation of mcm(5)S(2)U at tRNA wobble positions of tRNA(Lys), tRNA(Glu) and tRNA(Gln). Directly binds tRNAs and probably acts by catalyzing adenylation of tRNAs, an intermediate required for 2-thiolation. It is unclear whether it acts as a sulfurtransferase that transfers sulfur from thiocarboxylated URM1 onto the uridine of tRNAs at wobble position.</text>
</comment>
<comment type="similarity">
    <text evidence="7">Belongs to the TtcA family. CTU1/NCS6/ATPBD3 subfamily.</text>
</comment>
<comment type="subcellular location">
    <subcellularLocation>
        <location evidence="7">Cytoplasm</location>
    </subcellularLocation>
</comment>
<dbReference type="InterPro" id="IPR014729">
    <property type="entry name" value="Rossmann-like_a/b/a_fold"/>
</dbReference>
<feature type="binding site" evidence="8">
    <location>
        <position position="166"/>
    </location>
    <ligand>
        <name>ATP</name>
        <dbReference type="ChEBI" id="CHEBI:30616"/>
    </ligand>
</feature>
<keyword evidence="2 7" id="KW-0820">tRNA-binding</keyword>
<dbReference type="EC" id="2.7.7.-" evidence="7"/>
<dbReference type="InterPro" id="IPR011063">
    <property type="entry name" value="TilS/TtcA_N"/>
</dbReference>
<keyword evidence="8" id="KW-0067">ATP-binding</keyword>
<evidence type="ECO:0000313" key="12">
    <source>
        <dbReference type="Proteomes" id="UP001162131"/>
    </source>
</evidence>
<evidence type="ECO:0000259" key="9">
    <source>
        <dbReference type="Pfam" id="PF01171"/>
    </source>
</evidence>
<dbReference type="Proteomes" id="UP001162131">
    <property type="component" value="Unassembled WGS sequence"/>
</dbReference>
<dbReference type="InterPro" id="IPR056369">
    <property type="entry name" value="CTU1-like_ATP-bd"/>
</dbReference>
<dbReference type="GO" id="GO:0002143">
    <property type="term" value="P:tRNA wobble position uridine thiolation"/>
    <property type="evidence" value="ECO:0007669"/>
    <property type="project" value="TreeGrafter"/>
</dbReference>
<dbReference type="GO" id="GO:0000049">
    <property type="term" value="F:tRNA binding"/>
    <property type="evidence" value="ECO:0007669"/>
    <property type="project" value="UniProtKB-UniRule"/>
</dbReference>
<evidence type="ECO:0000313" key="11">
    <source>
        <dbReference type="EMBL" id="CAG9309884.1"/>
    </source>
</evidence>
<evidence type="ECO:0000256" key="8">
    <source>
        <dbReference type="PIRSR" id="PIRSR004976-51"/>
    </source>
</evidence>
<feature type="binding site" evidence="8">
    <location>
        <position position="62"/>
    </location>
    <ligand>
        <name>ATP</name>
        <dbReference type="ChEBI" id="CHEBI:30616"/>
    </ligand>
</feature>
<protein>
    <recommendedName>
        <fullName evidence="7">Cytoplasmic tRNA 2-thiolation protein 1</fullName>
        <ecNumber evidence="7">2.7.7.-</ecNumber>
    </recommendedName>
    <alternativeName>
        <fullName evidence="7">Cytoplasmic tRNA adenylyltransferase 1</fullName>
    </alternativeName>
</protein>
<organism evidence="11 12">
    <name type="scientific">Blepharisma stoltei</name>
    <dbReference type="NCBI Taxonomy" id="1481888"/>
    <lineage>
        <taxon>Eukaryota</taxon>
        <taxon>Sar</taxon>
        <taxon>Alveolata</taxon>
        <taxon>Ciliophora</taxon>
        <taxon>Postciliodesmatophora</taxon>
        <taxon>Heterotrichea</taxon>
        <taxon>Heterotrichida</taxon>
        <taxon>Blepharismidae</taxon>
        <taxon>Blepharisma</taxon>
    </lineage>
</organism>
<evidence type="ECO:0000259" key="10">
    <source>
        <dbReference type="Pfam" id="PF16503"/>
    </source>
</evidence>
<dbReference type="Pfam" id="PF01171">
    <property type="entry name" value="ATP_bind_3"/>
    <property type="match status" value="1"/>
</dbReference>
<dbReference type="InterPro" id="IPR035107">
    <property type="entry name" value="tRNA_thiolation_TtcA_Ctu1"/>
</dbReference>
<evidence type="ECO:0000256" key="6">
    <source>
        <dbReference type="ARBA" id="ARBA00060195"/>
    </source>
</evidence>
<dbReference type="PANTHER" id="PTHR11807:SF12">
    <property type="entry name" value="CYTOPLASMIC TRNA 2-THIOLATION PROTEIN 1"/>
    <property type="match status" value="1"/>
</dbReference>
<dbReference type="EMBL" id="CAJZBQ010000001">
    <property type="protein sequence ID" value="CAG9309884.1"/>
    <property type="molecule type" value="Genomic_DNA"/>
</dbReference>
<evidence type="ECO:0000256" key="7">
    <source>
        <dbReference type="HAMAP-Rule" id="MF_03053"/>
    </source>
</evidence>
<keyword evidence="1 7" id="KW-0963">Cytoplasm</keyword>
<dbReference type="FunFam" id="3.40.50.620:FF:000132">
    <property type="entry name" value="Cytoplasmic tRNA 2-thiolation protein 1"/>
    <property type="match status" value="1"/>
</dbReference>
<dbReference type="NCBIfam" id="TIGR00269">
    <property type="entry name" value="TIGR00269 family protein"/>
    <property type="match status" value="1"/>
</dbReference>
<name>A0AAU9IFP6_9CILI</name>